<dbReference type="AlphaFoldDB" id="A0A137RHZ4"/>
<organism evidence="1 2">
    <name type="scientific">Aequorivita aquimaris</name>
    <dbReference type="NCBI Taxonomy" id="1548749"/>
    <lineage>
        <taxon>Bacteria</taxon>
        <taxon>Pseudomonadati</taxon>
        <taxon>Bacteroidota</taxon>
        <taxon>Flavobacteriia</taxon>
        <taxon>Flavobacteriales</taxon>
        <taxon>Flavobacteriaceae</taxon>
        <taxon>Aequorivita</taxon>
    </lineage>
</organism>
<accession>A0A137RHZ4</accession>
<sequence>MRNPVKGLICNVIFLKNYNSVSDKRQLITDNRKMTRYNFDHLFADEKLVYVEKHCPKVADFLTWTDPIKSITVYAVANFYAELIFDLTERKLEAIIPFDTVDYLAKYRSFMAPVEGQIRGLIHNPNPFGNL</sequence>
<keyword evidence="2" id="KW-1185">Reference proteome</keyword>
<evidence type="ECO:0000313" key="2">
    <source>
        <dbReference type="Proteomes" id="UP000070138"/>
    </source>
</evidence>
<evidence type="ECO:0000313" key="1">
    <source>
        <dbReference type="EMBL" id="KXN99116.1"/>
    </source>
</evidence>
<proteinExistence type="predicted"/>
<protein>
    <submittedName>
        <fullName evidence="1">Uncharacterized protein</fullName>
    </submittedName>
</protein>
<dbReference type="Proteomes" id="UP000070138">
    <property type="component" value="Unassembled WGS sequence"/>
</dbReference>
<comment type="caution">
    <text evidence="1">The sequence shown here is derived from an EMBL/GenBank/DDBJ whole genome shotgun (WGS) entry which is preliminary data.</text>
</comment>
<reference evidence="1 2" key="2">
    <citation type="journal article" date="2016" name="Int. J. Syst. Evol. Microbiol.">
        <title>Vitellibacter aquimaris sp. nov., a marine bacterium isolated from seawater.</title>
        <authorList>
            <person name="Thevarajoo S."/>
            <person name="Selvaratnam C."/>
            <person name="Goh K.M."/>
            <person name="Hong K.W."/>
            <person name="Chan X.Y."/>
            <person name="Chan K.G."/>
            <person name="Chong C.S."/>
        </authorList>
    </citation>
    <scope>NUCLEOTIDE SEQUENCE [LARGE SCALE GENOMIC DNA]</scope>
    <source>
        <strain evidence="1 2">D-24</strain>
    </source>
</reference>
<name>A0A137RHZ4_9FLAO</name>
<dbReference type="STRING" id="1548749.LS48_08605"/>
<reference evidence="2" key="1">
    <citation type="submission" date="2014-10" db="EMBL/GenBank/DDBJ databases">
        <title>Genome sequencing of Vitellibacter sp. D-24.</title>
        <authorList>
            <person name="Thevarajoo S."/>
            <person name="Selvaratnam C."/>
            <person name="Goh K.M."/>
            <person name="Chong C.S."/>
        </authorList>
    </citation>
    <scope>NUCLEOTIDE SEQUENCE [LARGE SCALE GENOMIC DNA]</scope>
    <source>
        <strain evidence="2">D-24</strain>
    </source>
</reference>
<dbReference type="RefSeq" id="WP_062622003.1">
    <property type="nucleotide sequence ID" value="NZ_JRWG01000004.1"/>
</dbReference>
<gene>
    <name evidence="1" type="ORF">LS48_08605</name>
</gene>
<dbReference type="EMBL" id="JRWG01000004">
    <property type="protein sequence ID" value="KXN99116.1"/>
    <property type="molecule type" value="Genomic_DNA"/>
</dbReference>